<organism evidence="1 2">
    <name type="scientific">Cyclocybe aegerita</name>
    <name type="common">Black poplar mushroom</name>
    <name type="synonym">Agrocybe aegerita</name>
    <dbReference type="NCBI Taxonomy" id="1973307"/>
    <lineage>
        <taxon>Eukaryota</taxon>
        <taxon>Fungi</taxon>
        <taxon>Dikarya</taxon>
        <taxon>Basidiomycota</taxon>
        <taxon>Agaricomycotina</taxon>
        <taxon>Agaricomycetes</taxon>
        <taxon>Agaricomycetidae</taxon>
        <taxon>Agaricales</taxon>
        <taxon>Agaricineae</taxon>
        <taxon>Bolbitiaceae</taxon>
        <taxon>Cyclocybe</taxon>
    </lineage>
</organism>
<keyword evidence="2" id="KW-1185">Reference proteome</keyword>
<name>A0A8S0XXU7_CYCAE</name>
<evidence type="ECO:0000313" key="1">
    <source>
        <dbReference type="EMBL" id="CAA7268061.1"/>
    </source>
</evidence>
<evidence type="ECO:0008006" key="3">
    <source>
        <dbReference type="Google" id="ProtNLM"/>
    </source>
</evidence>
<accession>A0A8S0XXU7</accession>
<comment type="caution">
    <text evidence="1">The sequence shown here is derived from an EMBL/GenBank/DDBJ whole genome shotgun (WGS) entry which is preliminary data.</text>
</comment>
<dbReference type="EMBL" id="CACVBS010000065">
    <property type="protein sequence ID" value="CAA7268061.1"/>
    <property type="molecule type" value="Genomic_DNA"/>
</dbReference>
<dbReference type="AlphaFoldDB" id="A0A8S0XXU7"/>
<reference evidence="1 2" key="1">
    <citation type="submission" date="2020-01" db="EMBL/GenBank/DDBJ databases">
        <authorList>
            <person name="Gupta K D."/>
        </authorList>
    </citation>
    <scope>NUCLEOTIDE SEQUENCE [LARGE SCALE GENOMIC DNA]</scope>
</reference>
<dbReference type="OrthoDB" id="3051800at2759"/>
<proteinExistence type="predicted"/>
<dbReference type="Proteomes" id="UP000467700">
    <property type="component" value="Unassembled WGS sequence"/>
</dbReference>
<sequence length="671" mass="76913">MSLSFEPLLPPSVLHGAPYDQYEDTYAYGSPTGHAPSWFQDWEFNSLQHQHHQQVGPSSQVVQHMGTGQLHQAPLNHHISYELNAPSYTSMQYHHQQQHVQTAIAPPPPAFDGMEYFNFDFDPSPSVASNKPVEQYPAPPTIDPLLDSDSQLRQSTPTPATLVPMPQRPPGFIDPRVVFDRLPKEVHDRICAFLEPKDIVKWSRIRRSAWMYTMRQRSIWFKALQRMCHSNAVPVYFYPTENDVQAFHHYRITTWPDVILWSMRKQPEGCFNHCRRNFDVRESGAEAKLKSVVSNKHVGLATCLIPGGRYLITDDGNRMFIWDLGVGGRMPFKWVNMITHVHPRRNRPMKPTLEVYRSPNAMDFRVVVFFDRLKDRLGRYHIYDVHAEVGGGKENVRLLAAGSEYQKGTLHSFKFDMLATLTSNTLKIWNYVEDISVTWTVHNDPPAKLIMFTKTRSIILVHMHGYAVWDIPGFLFDRALPVQPSPHPSRVVPPRQYLPVNFTAHMSVDTGTMKGPYSAPVFDKPPVWYEDFGNHPLVFDLVRNRTGKGKCQLRWRYELVIPPLEDLVASPAIECIARFVVPNGWTELRNVGFCNDQILLVGMFERGAGVVSAPAMSRSVRPQIDNTPYTGILFQRRRPMLGDDFVFDPVTGRVCYEAAPYNIAVLDYFEL</sequence>
<gene>
    <name evidence="1" type="ORF">AAE3_LOCUS10239</name>
</gene>
<evidence type="ECO:0000313" key="2">
    <source>
        <dbReference type="Proteomes" id="UP000467700"/>
    </source>
</evidence>
<protein>
    <recommendedName>
        <fullName evidence="3">F-box domain-containing protein</fullName>
    </recommendedName>
</protein>